<keyword evidence="2" id="KW-0812">Transmembrane</keyword>
<reference evidence="3" key="1">
    <citation type="submission" date="2024-10" db="EMBL/GenBank/DDBJ databases">
        <authorList>
            <person name="Lesea H.P."/>
            <person name="Kuehl J.V."/>
            <person name="Chandonia J.-M."/>
        </authorList>
    </citation>
    <scope>NUCLEOTIDE SEQUENCE</scope>
    <source>
        <strain evidence="3">FW102-FHT14D07</strain>
    </source>
</reference>
<evidence type="ECO:0008006" key="4">
    <source>
        <dbReference type="Google" id="ProtNLM"/>
    </source>
</evidence>
<name>A0AB74V158_9GAMM</name>
<sequence>MAEMTNAGERSEPGAMPSPVDGQSVVDSSQGNLDIIRDKVVSMARPFRMHRTTRRRLFWLVTLLMLWQQTALAAYICPTVPEAATATALVNSMPGMDDGCVQHQDTPASPLCQKHCVPEHATQVEAHTASVPLSPLPAMPPMLISVAAVTLPSNRALQRIGHLRAPPPPPILLFCSLLI</sequence>
<dbReference type="GeneID" id="72426767"/>
<organism evidence="3">
    <name type="scientific">Rhodanobacter sp. FW102-FHT14D07</name>
    <dbReference type="NCBI Taxonomy" id="3351462"/>
    <lineage>
        <taxon>Bacteria</taxon>
        <taxon>Pseudomonadati</taxon>
        <taxon>Pseudomonadota</taxon>
        <taxon>Gammaproteobacteria</taxon>
        <taxon>Lysobacterales</taxon>
        <taxon>Rhodanobacteraceae</taxon>
        <taxon>Rhodanobacter</taxon>
    </lineage>
</organism>
<dbReference type="EMBL" id="CP170721">
    <property type="protein sequence ID" value="XIA20265.1"/>
    <property type="molecule type" value="Genomic_DNA"/>
</dbReference>
<gene>
    <name evidence="3" type="ORF">ACFYG5_09130</name>
</gene>
<feature type="transmembrane region" description="Helical" evidence="2">
    <location>
        <begin position="57"/>
        <end position="76"/>
    </location>
</feature>
<accession>A0AB74V158</accession>
<protein>
    <recommendedName>
        <fullName evidence="4">Copper resistance protein</fullName>
    </recommendedName>
</protein>
<proteinExistence type="predicted"/>
<feature type="region of interest" description="Disordered" evidence="1">
    <location>
        <begin position="1"/>
        <end position="28"/>
    </location>
</feature>
<evidence type="ECO:0000313" key="3">
    <source>
        <dbReference type="EMBL" id="XIA20265.1"/>
    </source>
</evidence>
<evidence type="ECO:0000256" key="1">
    <source>
        <dbReference type="SAM" id="MobiDB-lite"/>
    </source>
</evidence>
<dbReference type="RefSeq" id="WP_235645280.1">
    <property type="nucleotide sequence ID" value="NZ_CP170721.1"/>
</dbReference>
<dbReference type="AlphaFoldDB" id="A0AB74V158"/>
<keyword evidence="2" id="KW-0472">Membrane</keyword>
<keyword evidence="2" id="KW-1133">Transmembrane helix</keyword>
<evidence type="ECO:0000256" key="2">
    <source>
        <dbReference type="SAM" id="Phobius"/>
    </source>
</evidence>